<dbReference type="Pfam" id="PF00089">
    <property type="entry name" value="Trypsin"/>
    <property type="match status" value="1"/>
</dbReference>
<dbReference type="SUPFAM" id="SSF50494">
    <property type="entry name" value="Trypsin-like serine proteases"/>
    <property type="match status" value="1"/>
</dbReference>
<protein>
    <submittedName>
        <fullName evidence="7">Oidioi.mRNA.OKI2018_I69.chr2.g7910.t1.cds</fullName>
    </submittedName>
</protein>
<name>A0ABN7T9Z2_OIKDI</name>
<dbReference type="InterPro" id="IPR043504">
    <property type="entry name" value="Peptidase_S1_PA_chymotrypsin"/>
</dbReference>
<feature type="domain" description="Peptidase S1" evidence="5">
    <location>
        <begin position="91"/>
        <end position="343"/>
    </location>
</feature>
<gene>
    <name evidence="7" type="ORF">OKIOD_LOCUS16675</name>
</gene>
<reference evidence="7 8" key="1">
    <citation type="submission" date="2021-04" db="EMBL/GenBank/DDBJ databases">
        <authorList>
            <person name="Bliznina A."/>
        </authorList>
    </citation>
    <scope>NUCLEOTIDE SEQUENCE [LARGE SCALE GENOMIC DNA]</scope>
</reference>
<dbReference type="CDD" id="cd00190">
    <property type="entry name" value="Tryp_SPc"/>
    <property type="match status" value="1"/>
</dbReference>
<proteinExistence type="predicted"/>
<sequence>MKISFIFFAVIHGRKWRKQLKKQNRPIEVVSECGNPEVNPNPATFFNLPRYRRDVFEEFRTDNYEQNGFDPESYWGTSPKPTLASFLISQRIVGGSQSYPKSWPWQVFFDFGTYSCGGTLINSKWIVTAVHCTFRHPPNVVIRLGVTNLADPHSGEYRYIERVVNHPEYSKPIDWNNDIALVEMNRPVIFTDSIKPLCLPSPDLVIPAGTPCVVSGWGRTRKGGKLSERLNEVAVKLMTSERCKSYDGYANQLTDSMICAGYEKGGRDACSGDSGGPMACKLTSPRSQRSPKKKGRYQKGFSSNQNEQDGAWVLYGVVSWGAGCARERSPGVYVKVTKMIEWIRAVTGVSNPRHDHLVPDTWGEPVGASSINQREAYRPTRTPAPTKAPCGYDMRSSDVGEFTSPNFPKAYPANSKCTWNIFASKDKPFIRLNVTDMRFEARSTGGCFINDHIRVYGEDGNQIGTALCRLNKKQDGYIVTSRERMTVRLSTDGVTQNRGFAANFQLLTDEASGCENSNKINQADKGGVFMTTGFPIKYPANTDCQWYIFSGQNDPILLQFSRFHIEGPDWKGNCRFDYLSVYEGDKEDGDNLLQTICGAAVKTKKSPIPRTHSFIAASGEMFVKFHSDNSRSYAGFYAAYRSVPNPRLESAYGYVQLGRRATLTDEQLASISPEKMSREEWLVAQFDTL</sequence>
<dbReference type="PRINTS" id="PR00722">
    <property type="entry name" value="CHYMOTRYPSIN"/>
</dbReference>
<evidence type="ECO:0000259" key="6">
    <source>
        <dbReference type="SMART" id="SM00042"/>
    </source>
</evidence>
<evidence type="ECO:0000256" key="3">
    <source>
        <dbReference type="ARBA" id="ARBA00023157"/>
    </source>
</evidence>
<dbReference type="CDD" id="cd00041">
    <property type="entry name" value="CUB"/>
    <property type="match status" value="2"/>
</dbReference>
<dbReference type="Gene3D" id="2.60.120.290">
    <property type="entry name" value="Spermadhesin, CUB domain"/>
    <property type="match status" value="2"/>
</dbReference>
<dbReference type="SMART" id="SM00020">
    <property type="entry name" value="Tryp_SPc"/>
    <property type="match status" value="1"/>
</dbReference>
<evidence type="ECO:0000313" key="8">
    <source>
        <dbReference type="Proteomes" id="UP001158576"/>
    </source>
</evidence>
<keyword evidence="1" id="KW-0645">Protease</keyword>
<dbReference type="PROSITE" id="PS00135">
    <property type="entry name" value="TRYPSIN_SER"/>
    <property type="match status" value="1"/>
</dbReference>
<dbReference type="InterPro" id="IPR001254">
    <property type="entry name" value="Trypsin_dom"/>
</dbReference>
<feature type="domain" description="CUB" evidence="6">
    <location>
        <begin position="514"/>
        <end position="643"/>
    </location>
</feature>
<keyword evidence="3" id="KW-1015">Disulfide bond</keyword>
<dbReference type="InterPro" id="IPR033116">
    <property type="entry name" value="TRYPSIN_SER"/>
</dbReference>
<evidence type="ECO:0000256" key="1">
    <source>
        <dbReference type="ARBA" id="ARBA00022670"/>
    </source>
</evidence>
<dbReference type="EMBL" id="OU015567">
    <property type="protein sequence ID" value="CAG5113820.1"/>
    <property type="molecule type" value="Genomic_DNA"/>
</dbReference>
<feature type="region of interest" description="Disordered" evidence="4">
    <location>
        <begin position="274"/>
        <end position="303"/>
    </location>
</feature>
<dbReference type="InterPro" id="IPR009003">
    <property type="entry name" value="Peptidase_S1_PA"/>
</dbReference>
<keyword evidence="8" id="KW-1185">Reference proteome</keyword>
<dbReference type="PANTHER" id="PTHR24252">
    <property type="entry name" value="ACROSIN-RELATED"/>
    <property type="match status" value="1"/>
</dbReference>
<dbReference type="InterPro" id="IPR000859">
    <property type="entry name" value="CUB_dom"/>
</dbReference>
<organism evidence="7 8">
    <name type="scientific">Oikopleura dioica</name>
    <name type="common">Tunicate</name>
    <dbReference type="NCBI Taxonomy" id="34765"/>
    <lineage>
        <taxon>Eukaryota</taxon>
        <taxon>Metazoa</taxon>
        <taxon>Chordata</taxon>
        <taxon>Tunicata</taxon>
        <taxon>Appendicularia</taxon>
        <taxon>Copelata</taxon>
        <taxon>Oikopleuridae</taxon>
        <taxon>Oikopleura</taxon>
    </lineage>
</organism>
<evidence type="ECO:0000313" key="7">
    <source>
        <dbReference type="EMBL" id="CAG5113820.1"/>
    </source>
</evidence>
<dbReference type="Gene3D" id="2.40.10.10">
    <property type="entry name" value="Trypsin-like serine proteases"/>
    <property type="match status" value="1"/>
</dbReference>
<feature type="domain" description="CUB" evidence="6">
    <location>
        <begin position="390"/>
        <end position="507"/>
    </location>
</feature>
<dbReference type="Proteomes" id="UP001158576">
    <property type="component" value="Chromosome 2"/>
</dbReference>
<evidence type="ECO:0000256" key="2">
    <source>
        <dbReference type="ARBA" id="ARBA00022825"/>
    </source>
</evidence>
<keyword evidence="2" id="KW-0720">Serine protease</keyword>
<keyword evidence="2" id="KW-0378">Hydrolase</keyword>
<dbReference type="SUPFAM" id="SSF49854">
    <property type="entry name" value="Spermadhesin, CUB domain"/>
    <property type="match status" value="2"/>
</dbReference>
<dbReference type="InterPro" id="IPR035914">
    <property type="entry name" value="Sperma_CUB_dom_sf"/>
</dbReference>
<accession>A0ABN7T9Z2</accession>
<dbReference type="Pfam" id="PF00431">
    <property type="entry name" value="CUB"/>
    <property type="match status" value="2"/>
</dbReference>
<dbReference type="PANTHER" id="PTHR24252:SF7">
    <property type="entry name" value="HYALIN"/>
    <property type="match status" value="1"/>
</dbReference>
<dbReference type="InterPro" id="IPR001314">
    <property type="entry name" value="Peptidase_S1A"/>
</dbReference>
<evidence type="ECO:0000256" key="4">
    <source>
        <dbReference type="SAM" id="MobiDB-lite"/>
    </source>
</evidence>
<dbReference type="SMART" id="SM00042">
    <property type="entry name" value="CUB"/>
    <property type="match status" value="2"/>
</dbReference>
<evidence type="ECO:0000259" key="5">
    <source>
        <dbReference type="SMART" id="SM00020"/>
    </source>
</evidence>